<evidence type="ECO:0000313" key="6">
    <source>
        <dbReference type="EMBL" id="KAK0317966.1"/>
    </source>
</evidence>
<dbReference type="Gene3D" id="3.40.630.30">
    <property type="match status" value="1"/>
</dbReference>
<reference evidence="6" key="1">
    <citation type="submission" date="2021-12" db="EMBL/GenBank/DDBJ databases">
        <title>Black yeast isolated from Biological Soil Crust.</title>
        <authorList>
            <person name="Kurbessoian T."/>
        </authorList>
    </citation>
    <scope>NUCLEOTIDE SEQUENCE</scope>
    <source>
        <strain evidence="6">CCFEE 5208</strain>
    </source>
</reference>
<dbReference type="PANTHER" id="PTHR45896">
    <property type="entry name" value="N-ALPHA-ACETYLTRANSFERASE 30"/>
    <property type="match status" value="1"/>
</dbReference>
<feature type="region of interest" description="Disordered" evidence="4">
    <location>
        <begin position="1"/>
        <end position="21"/>
    </location>
</feature>
<accession>A0AAN6JB29</accession>
<evidence type="ECO:0000256" key="1">
    <source>
        <dbReference type="ARBA" id="ARBA00022679"/>
    </source>
</evidence>
<dbReference type="GO" id="GO:0031417">
    <property type="term" value="C:NatC complex"/>
    <property type="evidence" value="ECO:0007669"/>
    <property type="project" value="TreeGrafter"/>
</dbReference>
<dbReference type="PANTHER" id="PTHR45896:SF1">
    <property type="entry name" value="N-ALPHA-ACETYLTRANSFERASE 30"/>
    <property type="match status" value="1"/>
</dbReference>
<evidence type="ECO:0000313" key="7">
    <source>
        <dbReference type="Proteomes" id="UP001168146"/>
    </source>
</evidence>
<keyword evidence="1 6" id="KW-0808">Transferase</keyword>
<comment type="caution">
    <text evidence="6">The sequence shown here is derived from an EMBL/GenBank/DDBJ whole genome shotgun (WGS) entry which is preliminary data.</text>
</comment>
<dbReference type="GO" id="GO:0120518">
    <property type="term" value="F:protein N-terminal-methionine acetyltransferase activity"/>
    <property type="evidence" value="ECO:0007669"/>
    <property type="project" value="UniProtKB-EC"/>
</dbReference>
<feature type="domain" description="N-acetyltransferase" evidence="5">
    <location>
        <begin position="31"/>
        <end position="189"/>
    </location>
</feature>
<dbReference type="PROSITE" id="PS51186">
    <property type="entry name" value="GNAT"/>
    <property type="match status" value="1"/>
</dbReference>
<dbReference type="AlphaFoldDB" id="A0AAN6JB29"/>
<sequence length="249" mass="28249">MSGTSKIAAIDGSTETTPPPKFTGELDVHYISYGSEKESSYLPAIRQLISKDLSEPYSIYVYRYFLYQWGDLCFMALDGESNALLGVIVCKLEPHRGGPLRGYIAMLATRSEYRGRGIATKLVRLAVEKMIEKDADEELTVQQQIALETEVTNTPSLRIYENLGFLRTKRLHRYYLNGSTAFRLLLYLKPGIPFKPTFPPDFPAEYGEGHGQISQDGQASEDDQRVERQEARMGEEENMYEERLDVTGH</sequence>
<feature type="region of interest" description="Disordered" evidence="4">
    <location>
        <begin position="199"/>
        <end position="249"/>
    </location>
</feature>
<dbReference type="Proteomes" id="UP001168146">
    <property type="component" value="Unassembled WGS sequence"/>
</dbReference>
<dbReference type="InterPro" id="IPR044542">
    <property type="entry name" value="NAA30-like"/>
</dbReference>
<name>A0AAN6JB29_9PEZI</name>
<dbReference type="Pfam" id="PF00583">
    <property type="entry name" value="Acetyltransf_1"/>
    <property type="match status" value="1"/>
</dbReference>
<evidence type="ECO:0000256" key="3">
    <source>
        <dbReference type="ARBA" id="ARBA00024025"/>
    </source>
</evidence>
<dbReference type="EC" id="2.3.1.256" evidence="6"/>
<dbReference type="SUPFAM" id="SSF55729">
    <property type="entry name" value="Acyl-CoA N-acyltransferases (Nat)"/>
    <property type="match status" value="1"/>
</dbReference>
<dbReference type="CDD" id="cd04301">
    <property type="entry name" value="NAT_SF"/>
    <property type="match status" value="1"/>
</dbReference>
<dbReference type="InterPro" id="IPR016181">
    <property type="entry name" value="Acyl_CoA_acyltransferase"/>
</dbReference>
<dbReference type="EMBL" id="JASUXU010000039">
    <property type="protein sequence ID" value="KAK0317966.1"/>
    <property type="molecule type" value="Genomic_DNA"/>
</dbReference>
<protein>
    <submittedName>
        <fullName evidence="6">N-alpha-acetyltransferase 30</fullName>
        <ecNumber evidence="6">2.3.1.256</ecNumber>
    </submittedName>
</protein>
<proteinExistence type="inferred from homology"/>
<evidence type="ECO:0000256" key="2">
    <source>
        <dbReference type="ARBA" id="ARBA00023315"/>
    </source>
</evidence>
<gene>
    <name evidence="6" type="primary">naa30_2</name>
    <name evidence="6" type="ORF">LTR82_010956</name>
</gene>
<organism evidence="6 7">
    <name type="scientific">Friedmanniomyces endolithicus</name>
    <dbReference type="NCBI Taxonomy" id="329885"/>
    <lineage>
        <taxon>Eukaryota</taxon>
        <taxon>Fungi</taxon>
        <taxon>Dikarya</taxon>
        <taxon>Ascomycota</taxon>
        <taxon>Pezizomycotina</taxon>
        <taxon>Dothideomycetes</taxon>
        <taxon>Dothideomycetidae</taxon>
        <taxon>Mycosphaerellales</taxon>
        <taxon>Teratosphaeriaceae</taxon>
        <taxon>Friedmanniomyces</taxon>
    </lineage>
</organism>
<comment type="similarity">
    <text evidence="3">Belongs to the acetyltransferase family. MAK3 subfamily.</text>
</comment>
<keyword evidence="2 6" id="KW-0012">Acyltransferase</keyword>
<feature type="compositionally biased region" description="Basic and acidic residues" evidence="4">
    <location>
        <begin position="222"/>
        <end position="249"/>
    </location>
</feature>
<evidence type="ECO:0000259" key="5">
    <source>
        <dbReference type="PROSITE" id="PS51186"/>
    </source>
</evidence>
<dbReference type="InterPro" id="IPR000182">
    <property type="entry name" value="GNAT_dom"/>
</dbReference>
<evidence type="ECO:0000256" key="4">
    <source>
        <dbReference type="SAM" id="MobiDB-lite"/>
    </source>
</evidence>